<evidence type="ECO:0000313" key="1">
    <source>
        <dbReference type="EMBL" id="SIT41843.1"/>
    </source>
</evidence>
<dbReference type="EMBL" id="CYGX02000032">
    <property type="protein sequence ID" value="SIT41843.1"/>
    <property type="molecule type" value="Genomic_DNA"/>
</dbReference>
<name>A0A1N7S369_9BURK</name>
<organism evidence="1 2">
    <name type="scientific">Paraburkholderia ribeironis</name>
    <dbReference type="NCBI Taxonomy" id="1247936"/>
    <lineage>
        <taxon>Bacteria</taxon>
        <taxon>Pseudomonadati</taxon>
        <taxon>Pseudomonadota</taxon>
        <taxon>Betaproteobacteria</taxon>
        <taxon>Burkholderiales</taxon>
        <taxon>Burkholderiaceae</taxon>
        <taxon>Paraburkholderia</taxon>
    </lineage>
</organism>
<proteinExistence type="predicted"/>
<protein>
    <submittedName>
        <fullName evidence="1">Uncharacterized protein</fullName>
    </submittedName>
</protein>
<evidence type="ECO:0000313" key="2">
    <source>
        <dbReference type="Proteomes" id="UP000187012"/>
    </source>
</evidence>
<reference evidence="1 2" key="1">
    <citation type="submission" date="2016-12" db="EMBL/GenBank/DDBJ databases">
        <authorList>
            <person name="Song W.-J."/>
            <person name="Kurnit D.M."/>
        </authorList>
    </citation>
    <scope>NUCLEOTIDE SEQUENCE [LARGE SCALE GENOMIC DNA]</scope>
    <source>
        <strain evidence="1 2">STM7296</strain>
    </source>
</reference>
<dbReference type="Proteomes" id="UP000187012">
    <property type="component" value="Unassembled WGS sequence"/>
</dbReference>
<dbReference type="AlphaFoldDB" id="A0A1N7S369"/>
<gene>
    <name evidence="1" type="ORF">BN2475_320056</name>
</gene>
<keyword evidence="2" id="KW-1185">Reference proteome</keyword>
<sequence>MCGRATTLGALGGATAQPPSASAMAETGIARLIDLVLEIMLMRFRTLEFIRYAKRCDPCLLDRYRKFFITPPAIAARIMRAPGVAPVISGDACKRTGN</sequence>
<accession>A0A1N7S369</accession>